<evidence type="ECO:0000256" key="1">
    <source>
        <dbReference type="ARBA" id="ARBA00004123"/>
    </source>
</evidence>
<dbReference type="PANTHER" id="PTHR11246">
    <property type="entry name" value="PRE-MRNA SPLICING FACTOR"/>
    <property type="match status" value="1"/>
</dbReference>
<evidence type="ECO:0008006" key="9">
    <source>
        <dbReference type="Google" id="ProtNLM"/>
    </source>
</evidence>
<sequence>MPSSPEAAYELSLALCQDYQLVKNKMPAAIQITAEQLLREAKERELEVTPKAPQQKITSLSELRDFQLRKRKDYEDNIRKNRLAMQNWIKYAKFEESQGEIQRCGKAYRLLGDHHLARVHLELGVQCARQALGSKQIRKDLLIFALKELIEFKLVLGYSYIREGLRGRAIDEFESLLQYINEVFELSSLGHPTPVWAYHYLGSAFSLFAPVNDSELRLKVPVRFLSVLRFTEGQEFIDLDGGTMDLSAGFILAGIYFAGAFKRWSEIKTSPCPLPDATPTESHAVSRGCFLITLGLHCLSHATYLRKSRLSKSSSGLTLDTLLQLSESSLKQALNVLDTSAALDQRFLDAQDADEDISEVIKISRMDTTEEQRVRDRLSINGVLRSKAWYGLAMLHSVVGGDFDAQIDYCLCQALLASPTITEGGTSLALRLLHQGRSQFATSLLAHFQAADPDNFAVWLASAHLHALTEAPETRPITHAESDSSVQINHAVLQDLLQAACLEANVQVSLQLSANLLPLLVDSVCSAHNRRNLAASTHLQKSRAFLRLAVEVTTEALSRALAYEPQNARLWHHRGLFLQLAGLSKPAEYCFQKTNPDWSVADLLLSLSGEYSPCVCASLAEAFAKGIIFLHHPSLSHQFDMAFKCLVDEPSRLASQGCSAALSSLNVFPHVGKWLLILSCLDRPDETSLRCSASLLTELLSTPSVTFSPLHPHLVQLLSSAGVSLMHLFSPQDTTLFNLSKVCRLRHQDYEDTVENPVESMHTGHVLYENGHLDASERAVWIMNDAMLSTYVSGSRVSSGLAYISRFVARRPDDPVRWNALAHWALERCRSMVEPPADQELREKKRLKSAKSKRFSFEWSVLFQAIATSLRLQSEIPMDAPGGTMHMGELNVNIDRLSEVIREQTEGCGMSIVIHISKKVLRALCGNYRGISLVAVISEVLSGGILQRLTEQGDSYEYLTLLRHYIPTPADV</sequence>
<dbReference type="KEGG" id="ovi:T265_08656"/>
<dbReference type="GO" id="GO:0071011">
    <property type="term" value="C:precatalytic spliceosome"/>
    <property type="evidence" value="ECO:0007669"/>
    <property type="project" value="TreeGrafter"/>
</dbReference>
<dbReference type="STRING" id="6198.A0A074ZJA3"/>
<dbReference type="GO" id="GO:0000245">
    <property type="term" value="P:spliceosomal complex assembly"/>
    <property type="evidence" value="ECO:0007669"/>
    <property type="project" value="TreeGrafter"/>
</dbReference>
<accession>A0A074ZJA3</accession>
<evidence type="ECO:0000313" key="7">
    <source>
        <dbReference type="EMBL" id="KER23435.1"/>
    </source>
</evidence>
<keyword evidence="3" id="KW-0507">mRNA processing</keyword>
<dbReference type="OrthoDB" id="421075at2759"/>
<dbReference type="GO" id="GO:0071007">
    <property type="term" value="C:U2-type catalytic step 2 spliceosome"/>
    <property type="evidence" value="ECO:0007669"/>
    <property type="project" value="TreeGrafter"/>
</dbReference>
<dbReference type="InterPro" id="IPR011990">
    <property type="entry name" value="TPR-like_helical_dom_sf"/>
</dbReference>
<evidence type="ECO:0000256" key="6">
    <source>
        <dbReference type="ARBA" id="ARBA00023242"/>
    </source>
</evidence>
<dbReference type="EMBL" id="KL596849">
    <property type="protein sequence ID" value="KER23435.1"/>
    <property type="molecule type" value="Genomic_DNA"/>
</dbReference>
<evidence type="ECO:0000256" key="5">
    <source>
        <dbReference type="ARBA" id="ARBA00023187"/>
    </source>
</evidence>
<protein>
    <recommendedName>
        <fullName evidence="9">Tetratricopeptide repeat protein</fullName>
    </recommendedName>
</protein>
<name>A0A074ZJA3_OPIVI</name>
<dbReference type="Proteomes" id="UP000054324">
    <property type="component" value="Unassembled WGS sequence"/>
</dbReference>
<dbReference type="GO" id="GO:0071014">
    <property type="term" value="C:post-mRNA release spliceosomal complex"/>
    <property type="evidence" value="ECO:0007669"/>
    <property type="project" value="TreeGrafter"/>
</dbReference>
<organism evidence="7 8">
    <name type="scientific">Opisthorchis viverrini</name>
    <name type="common">Southeast Asian liver fluke</name>
    <dbReference type="NCBI Taxonomy" id="6198"/>
    <lineage>
        <taxon>Eukaryota</taxon>
        <taxon>Metazoa</taxon>
        <taxon>Spiralia</taxon>
        <taxon>Lophotrochozoa</taxon>
        <taxon>Platyhelminthes</taxon>
        <taxon>Trematoda</taxon>
        <taxon>Digenea</taxon>
        <taxon>Opisthorchiida</taxon>
        <taxon>Opisthorchiata</taxon>
        <taxon>Opisthorchiidae</taxon>
        <taxon>Opisthorchis</taxon>
    </lineage>
</organism>
<comment type="similarity">
    <text evidence="2">Belongs to the crooked-neck family.</text>
</comment>
<gene>
    <name evidence="7" type="ORF">T265_08656</name>
</gene>
<evidence type="ECO:0000313" key="8">
    <source>
        <dbReference type="Proteomes" id="UP000054324"/>
    </source>
</evidence>
<dbReference type="SUPFAM" id="SSF48452">
    <property type="entry name" value="TPR-like"/>
    <property type="match status" value="1"/>
</dbReference>
<evidence type="ECO:0000256" key="2">
    <source>
        <dbReference type="ARBA" id="ARBA00008644"/>
    </source>
</evidence>
<proteinExistence type="inferred from homology"/>
<dbReference type="PANTHER" id="PTHR11246:SF3">
    <property type="entry name" value="CROOKED NECK-LIKE PROTEIN 1"/>
    <property type="match status" value="1"/>
</dbReference>
<evidence type="ECO:0000256" key="3">
    <source>
        <dbReference type="ARBA" id="ARBA00022664"/>
    </source>
</evidence>
<keyword evidence="4" id="KW-0677">Repeat</keyword>
<keyword evidence="6" id="KW-0539">Nucleus</keyword>
<dbReference type="RefSeq" id="XP_009172791.1">
    <property type="nucleotide sequence ID" value="XM_009174527.1"/>
</dbReference>
<evidence type="ECO:0000256" key="4">
    <source>
        <dbReference type="ARBA" id="ARBA00022737"/>
    </source>
</evidence>
<comment type="subcellular location">
    <subcellularLocation>
        <location evidence="1">Nucleus</location>
    </subcellularLocation>
</comment>
<reference evidence="7 8" key="1">
    <citation type="submission" date="2013-11" db="EMBL/GenBank/DDBJ databases">
        <title>Opisthorchis viverrini - life in the bile duct.</title>
        <authorList>
            <person name="Young N.D."/>
            <person name="Nagarajan N."/>
            <person name="Lin S.J."/>
            <person name="Korhonen P.K."/>
            <person name="Jex A.R."/>
            <person name="Hall R.S."/>
            <person name="Safavi-Hemami H."/>
            <person name="Kaewkong W."/>
            <person name="Bertrand D."/>
            <person name="Gao S."/>
            <person name="Seet Q."/>
            <person name="Wongkham S."/>
            <person name="Teh B.T."/>
            <person name="Wongkham C."/>
            <person name="Intapan P.M."/>
            <person name="Maleewong W."/>
            <person name="Yang X."/>
            <person name="Hu M."/>
            <person name="Wang Z."/>
            <person name="Hofmann A."/>
            <person name="Sternberg P.W."/>
            <person name="Tan P."/>
            <person name="Wang J."/>
            <person name="Gasser R.B."/>
        </authorList>
    </citation>
    <scope>NUCLEOTIDE SEQUENCE [LARGE SCALE GENOMIC DNA]</scope>
</reference>
<dbReference type="GO" id="GO:0000974">
    <property type="term" value="C:Prp19 complex"/>
    <property type="evidence" value="ECO:0007669"/>
    <property type="project" value="TreeGrafter"/>
</dbReference>
<dbReference type="GeneID" id="20322835"/>
<keyword evidence="8" id="KW-1185">Reference proteome</keyword>
<dbReference type="InterPro" id="IPR045075">
    <property type="entry name" value="Syf1-like"/>
</dbReference>
<keyword evidence="5" id="KW-0508">mRNA splicing</keyword>
<dbReference type="AlphaFoldDB" id="A0A074ZJA3"/>
<dbReference type="CTD" id="20322835"/>